<dbReference type="InterPro" id="IPR036259">
    <property type="entry name" value="MFS_trans_sf"/>
</dbReference>
<dbReference type="AlphaFoldDB" id="A0ABD0L4G3"/>
<feature type="region of interest" description="Disordered" evidence="5">
    <location>
        <begin position="127"/>
        <end position="157"/>
    </location>
</feature>
<evidence type="ECO:0000256" key="6">
    <source>
        <dbReference type="SAM" id="Phobius"/>
    </source>
</evidence>
<feature type="transmembrane region" description="Helical" evidence="6">
    <location>
        <begin position="487"/>
        <end position="508"/>
    </location>
</feature>
<feature type="transmembrane region" description="Helical" evidence="6">
    <location>
        <begin position="747"/>
        <end position="768"/>
    </location>
</feature>
<organism evidence="7 8">
    <name type="scientific">Batillaria attramentaria</name>
    <dbReference type="NCBI Taxonomy" id="370345"/>
    <lineage>
        <taxon>Eukaryota</taxon>
        <taxon>Metazoa</taxon>
        <taxon>Spiralia</taxon>
        <taxon>Lophotrochozoa</taxon>
        <taxon>Mollusca</taxon>
        <taxon>Gastropoda</taxon>
        <taxon>Caenogastropoda</taxon>
        <taxon>Sorbeoconcha</taxon>
        <taxon>Cerithioidea</taxon>
        <taxon>Batillariidae</taxon>
        <taxon>Batillaria</taxon>
    </lineage>
</organism>
<evidence type="ECO:0000313" key="7">
    <source>
        <dbReference type="EMBL" id="KAK7494411.1"/>
    </source>
</evidence>
<dbReference type="SUPFAM" id="SSF103473">
    <property type="entry name" value="MFS general substrate transporter"/>
    <property type="match status" value="1"/>
</dbReference>
<keyword evidence="4 6" id="KW-0472">Membrane</keyword>
<reference evidence="7 8" key="1">
    <citation type="journal article" date="2023" name="Sci. Data">
        <title>Genome assembly of the Korean intertidal mud-creeper Batillaria attramentaria.</title>
        <authorList>
            <person name="Patra A.K."/>
            <person name="Ho P.T."/>
            <person name="Jun S."/>
            <person name="Lee S.J."/>
            <person name="Kim Y."/>
            <person name="Won Y.J."/>
        </authorList>
    </citation>
    <scope>NUCLEOTIDE SEQUENCE [LARGE SCALE GENOMIC DNA]</scope>
    <source>
        <strain evidence="7">Wonlab-2016</strain>
    </source>
</reference>
<evidence type="ECO:0000256" key="3">
    <source>
        <dbReference type="ARBA" id="ARBA00022989"/>
    </source>
</evidence>
<evidence type="ECO:0000256" key="4">
    <source>
        <dbReference type="ARBA" id="ARBA00023136"/>
    </source>
</evidence>
<feature type="region of interest" description="Disordered" evidence="5">
    <location>
        <begin position="327"/>
        <end position="352"/>
    </location>
</feature>
<feature type="transmembrane region" description="Helical" evidence="6">
    <location>
        <begin position="398"/>
        <end position="415"/>
    </location>
</feature>
<keyword evidence="8" id="KW-1185">Reference proteome</keyword>
<feature type="transmembrane region" description="Helical" evidence="6">
    <location>
        <begin position="427"/>
        <end position="450"/>
    </location>
</feature>
<feature type="compositionally biased region" description="Basic residues" evidence="5">
    <location>
        <begin position="192"/>
        <end position="205"/>
    </location>
</feature>
<keyword evidence="2 6" id="KW-0812">Transmembrane</keyword>
<feature type="compositionally biased region" description="Basic and acidic residues" evidence="5">
    <location>
        <begin position="129"/>
        <end position="139"/>
    </location>
</feature>
<protein>
    <submittedName>
        <fullName evidence="7">Uncharacterized protein</fullName>
    </submittedName>
</protein>
<evidence type="ECO:0000256" key="2">
    <source>
        <dbReference type="ARBA" id="ARBA00022692"/>
    </source>
</evidence>
<feature type="transmembrane region" description="Helical" evidence="6">
    <location>
        <begin position="568"/>
        <end position="588"/>
    </location>
</feature>
<evidence type="ECO:0000313" key="8">
    <source>
        <dbReference type="Proteomes" id="UP001519460"/>
    </source>
</evidence>
<dbReference type="GO" id="GO:0016020">
    <property type="term" value="C:membrane"/>
    <property type="evidence" value="ECO:0007669"/>
    <property type="project" value="UniProtKB-SubCell"/>
</dbReference>
<sequence length="807" mass="87549">MEDGSAAPVEHILIQSGALGFYQKRLFLCSCFLQALTVSALIYASHCRPELQPPAPAAATNGGLAHPPKCPDIVSQSSFGQNRSRTIPHRLPAYNESSAHNETRVLNETIFLNVTEHWYQIETVSVSGSHDDHVGERHGRSTKQLTTDVPDFGTSETVKDYVAGPSVTEQYSASSASNSASNNEQHSSGISNKRRHQRKGRRRHDGNKVGKVEVPVTTSASDFGGASNGLMGGEHDGVAFKHGLRHTSSPDPPRDYHNDKTDSYNPSLQSDVSVSGAAVFSDGGVTVSQDGLATTSFTGVTTSHSVTSVFTGVTSSDNEFTGEVTAEHVPTGTTRNEARESESTGVPDVRAGKIPDVKHADCTAENQGKGKETPFYVTMTYLPTPEWLNGDQHKVAQYNAYCQAVGAIVGAALGAMGADQVGRRRPLFVYFPLMLIAHWATAVVSMVFPLEFIGAEYRDACVCSGIWVVGAVVISLELLVTRHWRYLAFISGGVGLPLIGAESARWLLCHQRFPDAETTLKEIMSCNSSSVTEFMSLFDKSRACVVTNMHHKRYTFLDLFHSLEMTKWTLALVYTCLVASSVYFCLLAKVKEMTGNMYVDTSLPFVIDLPLGWSAVVVNRCSPAGLNRPQETTSPAEISREYRPVCLLACLGRRWCLFLYAVASGLALLSVLVLHMTGNLSHMPSMLTGMAVFGKIGVTASLGLVFVIAVEMYPTVVRCMGVSMGVMAVTGGSLLSEAFDFLEAYHYTVPFVVFGAMMASVGFAGLLFPETLHRPMPNILPCRHRTIPLHEGVRLVTNPHYLIGVTE</sequence>
<feature type="transmembrane region" description="Helical" evidence="6">
    <location>
        <begin position="716"/>
        <end position="735"/>
    </location>
</feature>
<feature type="transmembrane region" description="Helical" evidence="6">
    <location>
        <begin position="462"/>
        <end position="480"/>
    </location>
</feature>
<name>A0ABD0L4G3_9CAEN</name>
<proteinExistence type="predicted"/>
<dbReference type="EMBL" id="JACVVK020000083">
    <property type="protein sequence ID" value="KAK7494411.1"/>
    <property type="molecule type" value="Genomic_DNA"/>
</dbReference>
<dbReference type="Gene3D" id="1.20.1250.20">
    <property type="entry name" value="MFS general substrate transporter like domains"/>
    <property type="match status" value="1"/>
</dbReference>
<feature type="region of interest" description="Disordered" evidence="5">
    <location>
        <begin position="169"/>
        <end position="260"/>
    </location>
</feature>
<feature type="transmembrane region" description="Helical" evidence="6">
    <location>
        <begin position="690"/>
        <end position="709"/>
    </location>
</feature>
<comment type="subcellular location">
    <subcellularLocation>
        <location evidence="1">Membrane</location>
        <topology evidence="1">Multi-pass membrane protein</topology>
    </subcellularLocation>
</comment>
<comment type="caution">
    <text evidence="7">The sequence shown here is derived from an EMBL/GenBank/DDBJ whole genome shotgun (WGS) entry which is preliminary data.</text>
</comment>
<evidence type="ECO:0000256" key="5">
    <source>
        <dbReference type="SAM" id="MobiDB-lite"/>
    </source>
</evidence>
<accession>A0ABD0L4G3</accession>
<feature type="transmembrane region" description="Helical" evidence="6">
    <location>
        <begin position="657"/>
        <end position="678"/>
    </location>
</feature>
<feature type="non-terminal residue" evidence="7">
    <location>
        <position position="807"/>
    </location>
</feature>
<keyword evidence="3 6" id="KW-1133">Transmembrane helix</keyword>
<dbReference type="PANTHER" id="PTHR24064">
    <property type="entry name" value="SOLUTE CARRIER FAMILY 22 MEMBER"/>
    <property type="match status" value="1"/>
</dbReference>
<gene>
    <name evidence="7" type="ORF">BaRGS_00014303</name>
</gene>
<dbReference type="Proteomes" id="UP001519460">
    <property type="component" value="Unassembled WGS sequence"/>
</dbReference>
<feature type="compositionally biased region" description="Low complexity" evidence="5">
    <location>
        <begin position="172"/>
        <end position="183"/>
    </location>
</feature>
<evidence type="ECO:0000256" key="1">
    <source>
        <dbReference type="ARBA" id="ARBA00004141"/>
    </source>
</evidence>